<reference evidence="7 8" key="1">
    <citation type="journal article" date="2015" name="Genome Announc.">
        <title>Draft genome sequence of a Halorubrum H3 strain isolated from the burlinskoye salt lake (Altai Krai, Russia).</title>
        <authorList>
            <person name="Rozanov A.S."/>
            <person name="Bryanskaya A.V."/>
            <person name="Malup T.K."/>
            <person name="Kotenko A.V."/>
            <person name="Peltek S.E."/>
        </authorList>
    </citation>
    <scope>NUCLEOTIDE SEQUENCE [LARGE SCALE GENOMIC DNA]</scope>
    <source>
        <strain evidence="7 8">H3</strain>
    </source>
</reference>
<dbReference type="PANTHER" id="PTHR43085:SF1">
    <property type="entry name" value="PSEUDOURIDINE KINASE-RELATED"/>
    <property type="match status" value="1"/>
</dbReference>
<evidence type="ECO:0000256" key="5">
    <source>
        <dbReference type="ARBA" id="ARBA00022840"/>
    </source>
</evidence>
<comment type="similarity">
    <text evidence="1">Belongs to the carbohydrate kinase PfkB family.</text>
</comment>
<dbReference type="GO" id="GO:0005524">
    <property type="term" value="F:ATP binding"/>
    <property type="evidence" value="ECO:0007669"/>
    <property type="project" value="UniProtKB-KW"/>
</dbReference>
<keyword evidence="8" id="KW-1185">Reference proteome</keyword>
<keyword evidence="5" id="KW-0067">ATP-binding</keyword>
<proteinExistence type="inferred from homology"/>
<keyword evidence="2" id="KW-0808">Transferase</keyword>
<evidence type="ECO:0000256" key="3">
    <source>
        <dbReference type="ARBA" id="ARBA00022741"/>
    </source>
</evidence>
<dbReference type="InterPro" id="IPR050306">
    <property type="entry name" value="PfkB_Carbo_kinase"/>
</dbReference>
<dbReference type="RefSeq" id="WP_050026019.1">
    <property type="nucleotide sequence ID" value="NZ_JNFH02000062.1"/>
</dbReference>
<keyword evidence="4 7" id="KW-0418">Kinase</keyword>
<dbReference type="AlphaFoldDB" id="A0A0F8CKB9"/>
<evidence type="ECO:0000256" key="1">
    <source>
        <dbReference type="ARBA" id="ARBA00010688"/>
    </source>
</evidence>
<evidence type="ECO:0000256" key="4">
    <source>
        <dbReference type="ARBA" id="ARBA00022777"/>
    </source>
</evidence>
<dbReference type="InterPro" id="IPR002173">
    <property type="entry name" value="Carboh/pur_kinase_PfkB_CS"/>
</dbReference>
<dbReference type="SUPFAM" id="SSF53613">
    <property type="entry name" value="Ribokinase-like"/>
    <property type="match status" value="1"/>
</dbReference>
<evidence type="ECO:0000259" key="6">
    <source>
        <dbReference type="Pfam" id="PF00294"/>
    </source>
</evidence>
<feature type="domain" description="Carbohydrate kinase PfkB" evidence="6">
    <location>
        <begin position="1"/>
        <end position="318"/>
    </location>
</feature>
<evidence type="ECO:0000313" key="8">
    <source>
        <dbReference type="Proteomes" id="UP000053331"/>
    </source>
</evidence>
<dbReference type="OrthoDB" id="124714at2157"/>
<dbReference type="PROSITE" id="PS00583">
    <property type="entry name" value="PFKB_KINASES_1"/>
    <property type="match status" value="1"/>
</dbReference>
<dbReference type="PANTHER" id="PTHR43085">
    <property type="entry name" value="HEXOKINASE FAMILY MEMBER"/>
    <property type="match status" value="1"/>
</dbReference>
<dbReference type="GO" id="GO:0016301">
    <property type="term" value="F:kinase activity"/>
    <property type="evidence" value="ECO:0007669"/>
    <property type="project" value="UniProtKB-KW"/>
</dbReference>
<dbReference type="InterPro" id="IPR029056">
    <property type="entry name" value="Ribokinase-like"/>
</dbReference>
<dbReference type="EMBL" id="JNFH02000062">
    <property type="protein sequence ID" value="KKF39352.1"/>
    <property type="molecule type" value="Genomic_DNA"/>
</dbReference>
<dbReference type="Proteomes" id="UP000053331">
    <property type="component" value="Unassembled WGS sequence"/>
</dbReference>
<protein>
    <submittedName>
        <fullName evidence="7">Carbohydrate kinase</fullName>
    </submittedName>
</protein>
<comment type="caution">
    <text evidence="7">The sequence shown here is derived from an EMBL/GenBank/DDBJ whole genome shotgun (WGS) entry which is preliminary data.</text>
</comment>
<evidence type="ECO:0000256" key="2">
    <source>
        <dbReference type="ARBA" id="ARBA00022679"/>
    </source>
</evidence>
<evidence type="ECO:0000313" key="7">
    <source>
        <dbReference type="EMBL" id="KKF39352.1"/>
    </source>
</evidence>
<accession>A0A0F8CKB9</accession>
<sequence>MTDILVAGETLVDLLPGAGETLRDVDGFTHRPGGAPANVAVGLSRLGSPPAFWTRLGDDPFGDFLRETLDEEGVPDALSRRVAGNTTLAVVSLPGVDGRRFRFYGSRDVTFGFDPEAVPTDALTSVSWVHLGGVALTHPAGRRAMRRVAAVADERDCTVSFDVNYRPDLVPEGDRDAVVEAIRDILGDTDVAFASDEDVAATGISSQQGEELARDLLDLGPHTAVVTLGSAGAVAASMDAAPWGETTARHGGFSVEAADATGAGDAFTAGLIHRLAARVDVTTSSATAEGDLDDALAFANATAALSVRDHGGMTALPDREAVEAFVADES</sequence>
<keyword evidence="3" id="KW-0547">Nucleotide-binding</keyword>
<name>A0A0F8CKB9_9EURY</name>
<organism evidence="7 8">
    <name type="scientific">Halorubrum saccharovorum</name>
    <dbReference type="NCBI Taxonomy" id="2248"/>
    <lineage>
        <taxon>Archaea</taxon>
        <taxon>Methanobacteriati</taxon>
        <taxon>Methanobacteriota</taxon>
        <taxon>Stenosarchaea group</taxon>
        <taxon>Halobacteria</taxon>
        <taxon>Halobacteriales</taxon>
        <taxon>Haloferacaceae</taxon>
        <taxon>Halorubrum</taxon>
    </lineage>
</organism>
<gene>
    <name evidence="7" type="ORF">FK85_29230</name>
</gene>
<dbReference type="Gene3D" id="3.40.1190.20">
    <property type="match status" value="1"/>
</dbReference>
<dbReference type="InterPro" id="IPR011611">
    <property type="entry name" value="PfkB_dom"/>
</dbReference>
<dbReference type="Pfam" id="PF00294">
    <property type="entry name" value="PfkB"/>
    <property type="match status" value="1"/>
</dbReference>